<evidence type="ECO:0000313" key="10">
    <source>
        <dbReference type="EMBL" id="EXI85391.1"/>
    </source>
</evidence>
<evidence type="ECO:0000256" key="2">
    <source>
        <dbReference type="ARBA" id="ARBA00022679"/>
    </source>
</evidence>
<dbReference type="Gene3D" id="3.90.550.10">
    <property type="entry name" value="Spore Coat Polysaccharide Biosynthesis Protein SpsA, Chain A"/>
    <property type="match status" value="1"/>
</dbReference>
<accession>A0A011PCT8</accession>
<comment type="subunit">
    <text evidence="8">Monomer.</text>
</comment>
<dbReference type="GO" id="GO:0005737">
    <property type="term" value="C:cytoplasm"/>
    <property type="evidence" value="ECO:0007669"/>
    <property type="project" value="UniProtKB-SubCell"/>
</dbReference>
<organism evidence="10 11">
    <name type="scientific">Accumulibacter regalis</name>
    <dbReference type="NCBI Taxonomy" id="522306"/>
    <lineage>
        <taxon>Bacteria</taxon>
        <taxon>Pseudomonadati</taxon>
        <taxon>Pseudomonadota</taxon>
        <taxon>Betaproteobacteria</taxon>
        <taxon>Candidatus Accumulibacter</taxon>
    </lineage>
</organism>
<comment type="subcellular location">
    <subcellularLocation>
        <location evidence="8">Cytoplasm</location>
    </subcellularLocation>
</comment>
<dbReference type="CDD" id="cd02503">
    <property type="entry name" value="MobA"/>
    <property type="match status" value="1"/>
</dbReference>
<dbReference type="PANTHER" id="PTHR19136">
    <property type="entry name" value="MOLYBDENUM COFACTOR GUANYLYLTRANSFERASE"/>
    <property type="match status" value="1"/>
</dbReference>
<dbReference type="GO" id="GO:1902758">
    <property type="term" value="P:bis(molybdopterin guanine dinucleotide)molybdenum biosynthetic process"/>
    <property type="evidence" value="ECO:0007669"/>
    <property type="project" value="TreeGrafter"/>
</dbReference>
<dbReference type="EC" id="2.7.7.77" evidence="8"/>
<keyword evidence="3 8" id="KW-0479">Metal-binding</keyword>
<dbReference type="STRING" id="1454004.AW11_03514"/>
<comment type="catalytic activity">
    <reaction evidence="8">
        <text>Mo-molybdopterin + GTP + H(+) = Mo-molybdopterin guanine dinucleotide + diphosphate</text>
        <dbReference type="Rhea" id="RHEA:34243"/>
        <dbReference type="ChEBI" id="CHEBI:15378"/>
        <dbReference type="ChEBI" id="CHEBI:33019"/>
        <dbReference type="ChEBI" id="CHEBI:37565"/>
        <dbReference type="ChEBI" id="CHEBI:71302"/>
        <dbReference type="ChEBI" id="CHEBI:71310"/>
        <dbReference type="EC" id="2.7.7.77"/>
    </reaction>
</comment>
<evidence type="ECO:0000256" key="5">
    <source>
        <dbReference type="ARBA" id="ARBA00022842"/>
    </source>
</evidence>
<evidence type="ECO:0000256" key="7">
    <source>
        <dbReference type="ARBA" id="ARBA00023150"/>
    </source>
</evidence>
<comment type="function">
    <text evidence="8">Transfers a GMP moiety from GTP to Mo-molybdopterin (Mo-MPT) cofactor (Moco or molybdenum cofactor) to form Mo-molybdopterin guanine dinucleotide (Mo-MGD) cofactor.</text>
</comment>
<comment type="domain">
    <text evidence="8">The N-terminal domain determines nucleotide recognition and specific binding, while the C-terminal domain determines the specific binding to the target protein.</text>
</comment>
<feature type="domain" description="MobA-like NTP transferase" evidence="9">
    <location>
        <begin position="8"/>
        <end position="159"/>
    </location>
</feature>
<dbReference type="EMBL" id="JEMY01000056">
    <property type="protein sequence ID" value="EXI85391.1"/>
    <property type="molecule type" value="Genomic_DNA"/>
</dbReference>
<dbReference type="PANTHER" id="PTHR19136:SF81">
    <property type="entry name" value="MOLYBDENUM COFACTOR GUANYLYLTRANSFERASE"/>
    <property type="match status" value="1"/>
</dbReference>
<gene>
    <name evidence="8 10" type="primary">mobA</name>
    <name evidence="10" type="ORF">AW11_03514</name>
</gene>
<comment type="cofactor">
    <cofactor evidence="8">
        <name>Mg(2+)</name>
        <dbReference type="ChEBI" id="CHEBI:18420"/>
    </cofactor>
</comment>
<keyword evidence="5 8" id="KW-0460">Magnesium</keyword>
<evidence type="ECO:0000256" key="4">
    <source>
        <dbReference type="ARBA" id="ARBA00022741"/>
    </source>
</evidence>
<comment type="similarity">
    <text evidence="8">Belongs to the MobA family.</text>
</comment>
<proteinExistence type="inferred from homology"/>
<comment type="caution">
    <text evidence="10">The sequence shown here is derived from an EMBL/GenBank/DDBJ whole genome shotgun (WGS) entry which is preliminary data.</text>
</comment>
<dbReference type="Pfam" id="PF12804">
    <property type="entry name" value="NTP_transf_3"/>
    <property type="match status" value="1"/>
</dbReference>
<dbReference type="Proteomes" id="UP000022141">
    <property type="component" value="Unassembled WGS sequence"/>
</dbReference>
<feature type="binding site" evidence="8">
    <location>
        <begin position="11"/>
        <end position="13"/>
    </location>
    <ligand>
        <name>GTP</name>
        <dbReference type="ChEBI" id="CHEBI:37565"/>
    </ligand>
</feature>
<keyword evidence="2 8" id="KW-0808">Transferase</keyword>
<reference evidence="10" key="1">
    <citation type="submission" date="2014-02" db="EMBL/GenBank/DDBJ databases">
        <title>Expanding our view of genomic diversity in Candidatus Accumulibacter clades.</title>
        <authorList>
            <person name="Skennerton C.T."/>
            <person name="Barr J.J."/>
            <person name="Slater F.R."/>
            <person name="Bond P.L."/>
            <person name="Tyson G.W."/>
        </authorList>
    </citation>
    <scope>NUCLEOTIDE SEQUENCE [LARGE SCALE GENOMIC DNA]</scope>
</reference>
<evidence type="ECO:0000256" key="1">
    <source>
        <dbReference type="ARBA" id="ARBA00022490"/>
    </source>
</evidence>
<dbReference type="GO" id="GO:0046872">
    <property type="term" value="F:metal ion binding"/>
    <property type="evidence" value="ECO:0007669"/>
    <property type="project" value="UniProtKB-KW"/>
</dbReference>
<keyword evidence="10" id="KW-0548">Nucleotidyltransferase</keyword>
<dbReference type="NCBIfam" id="TIGR02665">
    <property type="entry name" value="molyb_mobA"/>
    <property type="match status" value="1"/>
</dbReference>
<evidence type="ECO:0000313" key="11">
    <source>
        <dbReference type="Proteomes" id="UP000022141"/>
    </source>
</evidence>
<feature type="binding site" evidence="8">
    <location>
        <position position="24"/>
    </location>
    <ligand>
        <name>GTP</name>
        <dbReference type="ChEBI" id="CHEBI:37565"/>
    </ligand>
</feature>
<feature type="binding site" evidence="8">
    <location>
        <position position="70"/>
    </location>
    <ligand>
        <name>GTP</name>
        <dbReference type="ChEBI" id="CHEBI:37565"/>
    </ligand>
</feature>
<feature type="binding site" evidence="8">
    <location>
        <position position="100"/>
    </location>
    <ligand>
        <name>GTP</name>
        <dbReference type="ChEBI" id="CHEBI:37565"/>
    </ligand>
</feature>
<dbReference type="GO" id="GO:0061603">
    <property type="term" value="F:molybdenum cofactor guanylyltransferase activity"/>
    <property type="evidence" value="ECO:0007669"/>
    <property type="project" value="UniProtKB-EC"/>
</dbReference>
<keyword evidence="4 8" id="KW-0547">Nucleotide-binding</keyword>
<sequence>MNDAPISGVILAGGLGRRMGNVDKGLQLLADKPLVRWVIERLAPQVDELLINANRNAAHYANFGYPVIADEIAGFAGPLAGVHAALSRSAHPLLLSVPCDSPFLPTDLVARLRTAMLSSGADLATVRSGGRAQPVFSLCRCELLPHLTDFLATGGRKIDSWHGMLERVEVPFDDQVDAFRNINDAAELSELGRHHCRHFLHKTADSTE</sequence>
<evidence type="ECO:0000256" key="8">
    <source>
        <dbReference type="HAMAP-Rule" id="MF_00316"/>
    </source>
</evidence>
<dbReference type="HAMAP" id="MF_00316">
    <property type="entry name" value="MobA"/>
    <property type="match status" value="1"/>
</dbReference>
<feature type="binding site" evidence="8">
    <location>
        <position position="100"/>
    </location>
    <ligand>
        <name>Mg(2+)</name>
        <dbReference type="ChEBI" id="CHEBI:18420"/>
    </ligand>
</feature>
<keyword evidence="11" id="KW-1185">Reference proteome</keyword>
<dbReference type="eggNOG" id="COG0746">
    <property type="taxonomic scope" value="Bacteria"/>
</dbReference>
<keyword evidence="1 8" id="KW-0963">Cytoplasm</keyword>
<keyword evidence="6 8" id="KW-0342">GTP-binding</keyword>
<feature type="binding site" evidence="8">
    <location>
        <position position="52"/>
    </location>
    <ligand>
        <name>GTP</name>
        <dbReference type="ChEBI" id="CHEBI:37565"/>
    </ligand>
</feature>
<evidence type="ECO:0000256" key="6">
    <source>
        <dbReference type="ARBA" id="ARBA00023134"/>
    </source>
</evidence>
<keyword evidence="7 8" id="KW-0501">Molybdenum cofactor biosynthesis</keyword>
<dbReference type="InterPro" id="IPR029044">
    <property type="entry name" value="Nucleotide-diphossugar_trans"/>
</dbReference>
<evidence type="ECO:0000256" key="3">
    <source>
        <dbReference type="ARBA" id="ARBA00022723"/>
    </source>
</evidence>
<dbReference type="InterPro" id="IPR025877">
    <property type="entry name" value="MobA-like_NTP_Trfase"/>
</dbReference>
<dbReference type="InterPro" id="IPR013482">
    <property type="entry name" value="Molybde_CF_guanTrfase"/>
</dbReference>
<protein>
    <recommendedName>
        <fullName evidence="8">Molybdenum cofactor guanylyltransferase</fullName>
        <shortName evidence="8">MoCo guanylyltransferase</shortName>
        <ecNumber evidence="8">2.7.7.77</ecNumber>
    </recommendedName>
    <alternativeName>
        <fullName evidence="8">GTP:molybdopterin guanylyltransferase</fullName>
    </alternativeName>
    <alternativeName>
        <fullName evidence="8">Mo-MPT guanylyltransferase</fullName>
    </alternativeName>
    <alternativeName>
        <fullName evidence="8">Molybdopterin guanylyltransferase</fullName>
    </alternativeName>
    <alternativeName>
        <fullName evidence="8">Molybdopterin-guanine dinucleotide synthase</fullName>
        <shortName evidence="8">MGD synthase</shortName>
    </alternativeName>
</protein>
<evidence type="ECO:0000259" key="9">
    <source>
        <dbReference type="Pfam" id="PF12804"/>
    </source>
</evidence>
<dbReference type="SUPFAM" id="SSF53448">
    <property type="entry name" value="Nucleotide-diphospho-sugar transferases"/>
    <property type="match status" value="1"/>
</dbReference>
<dbReference type="GO" id="GO:0005525">
    <property type="term" value="F:GTP binding"/>
    <property type="evidence" value="ECO:0007669"/>
    <property type="project" value="UniProtKB-UniRule"/>
</dbReference>
<dbReference type="PATRIC" id="fig|1454004.3.peg.3613"/>
<name>A0A011PCT8_ACCRE</name>
<dbReference type="AlphaFoldDB" id="A0A011PCT8"/>